<feature type="non-terminal residue" evidence="1">
    <location>
        <position position="81"/>
    </location>
</feature>
<organism evidence="1 2">
    <name type="scientific">Nesidiocoris tenuis</name>
    <dbReference type="NCBI Taxonomy" id="355587"/>
    <lineage>
        <taxon>Eukaryota</taxon>
        <taxon>Metazoa</taxon>
        <taxon>Ecdysozoa</taxon>
        <taxon>Arthropoda</taxon>
        <taxon>Hexapoda</taxon>
        <taxon>Insecta</taxon>
        <taxon>Pterygota</taxon>
        <taxon>Neoptera</taxon>
        <taxon>Paraneoptera</taxon>
        <taxon>Hemiptera</taxon>
        <taxon>Heteroptera</taxon>
        <taxon>Panheteroptera</taxon>
        <taxon>Cimicomorpha</taxon>
        <taxon>Miridae</taxon>
        <taxon>Dicyphina</taxon>
        <taxon>Nesidiocoris</taxon>
    </lineage>
</organism>
<gene>
    <name evidence="1" type="ORF">NTEN_LOCUS14875</name>
</gene>
<protein>
    <submittedName>
        <fullName evidence="1">Uncharacterized protein</fullName>
    </submittedName>
</protein>
<name>A0A6H5H2W4_9HEMI</name>
<dbReference type="Proteomes" id="UP000479000">
    <property type="component" value="Unassembled WGS sequence"/>
</dbReference>
<proteinExistence type="predicted"/>
<keyword evidence="2" id="KW-1185">Reference proteome</keyword>
<evidence type="ECO:0000313" key="2">
    <source>
        <dbReference type="Proteomes" id="UP000479000"/>
    </source>
</evidence>
<sequence>MTSLMFTCRYEIGDTRFHHFAVDKYYYSNNYATQSAYQYQQPVHPLIEPKSTDPTQKSTKFAGCQIHNGCWRAKPAGRTPL</sequence>
<dbReference type="EMBL" id="CADCXU010022224">
    <property type="protein sequence ID" value="CAB0009775.1"/>
    <property type="molecule type" value="Genomic_DNA"/>
</dbReference>
<dbReference type="AlphaFoldDB" id="A0A6H5H2W4"/>
<evidence type="ECO:0000313" key="1">
    <source>
        <dbReference type="EMBL" id="CAB0009775.1"/>
    </source>
</evidence>
<reference evidence="1 2" key="1">
    <citation type="submission" date="2020-02" db="EMBL/GenBank/DDBJ databases">
        <authorList>
            <person name="Ferguson B K."/>
        </authorList>
    </citation>
    <scope>NUCLEOTIDE SEQUENCE [LARGE SCALE GENOMIC DNA]</scope>
</reference>
<accession>A0A6H5H2W4</accession>